<keyword evidence="6" id="KW-0684">Rhamnose metabolism</keyword>
<gene>
    <name evidence="8" type="ORF">B6D06_03715</name>
</gene>
<dbReference type="OrthoDB" id="2547276at2"/>
<dbReference type="SMART" id="SM00342">
    <property type="entry name" value="HTH_ARAC"/>
    <property type="match status" value="1"/>
</dbReference>
<evidence type="ECO:0000256" key="5">
    <source>
        <dbReference type="ARBA" id="ARBA00023163"/>
    </source>
</evidence>
<dbReference type="PANTHER" id="PTHR43280:SF28">
    <property type="entry name" value="HTH-TYPE TRANSCRIPTIONAL ACTIVATOR RHAS"/>
    <property type="match status" value="1"/>
</dbReference>
<dbReference type="RefSeq" id="WP_086320252.1">
    <property type="nucleotide sequence ID" value="NZ_NASD01000007.1"/>
</dbReference>
<organism evidence="8 9">
    <name type="scientific">Gilliamella apis</name>
    <dbReference type="NCBI Taxonomy" id="1970738"/>
    <lineage>
        <taxon>Bacteria</taxon>
        <taxon>Pseudomonadati</taxon>
        <taxon>Pseudomonadota</taxon>
        <taxon>Gammaproteobacteria</taxon>
        <taxon>Orbales</taxon>
        <taxon>Orbaceae</taxon>
        <taxon>Gilliamella</taxon>
    </lineage>
</organism>
<dbReference type="Gene3D" id="2.60.120.10">
    <property type="entry name" value="Jelly Rolls"/>
    <property type="match status" value="1"/>
</dbReference>
<dbReference type="NCBIfam" id="NF010028">
    <property type="entry name" value="PRK13503.1"/>
    <property type="match status" value="1"/>
</dbReference>
<dbReference type="Pfam" id="PF02311">
    <property type="entry name" value="AraC_binding"/>
    <property type="match status" value="1"/>
</dbReference>
<dbReference type="InterPro" id="IPR014710">
    <property type="entry name" value="RmlC-like_jellyroll"/>
</dbReference>
<keyword evidence="4" id="KW-0238">DNA-binding</keyword>
<feature type="domain" description="HTH araC/xylS-type" evidence="7">
    <location>
        <begin position="168"/>
        <end position="266"/>
    </location>
</feature>
<keyword evidence="3" id="KW-0805">Transcription regulation</keyword>
<dbReference type="PROSITE" id="PS01124">
    <property type="entry name" value="HTH_ARAC_FAMILY_2"/>
    <property type="match status" value="1"/>
</dbReference>
<dbReference type="EMBL" id="NASK01000084">
    <property type="protein sequence ID" value="OTQ50735.1"/>
    <property type="molecule type" value="Genomic_DNA"/>
</dbReference>
<accession>A0A242NWW0</accession>
<evidence type="ECO:0000256" key="1">
    <source>
        <dbReference type="ARBA" id="ARBA00022490"/>
    </source>
</evidence>
<dbReference type="InterPro" id="IPR047220">
    <property type="entry name" value="RhaR_RhaS-like_N"/>
</dbReference>
<sequence length="272" mass="31932">MIEMLLDKDFFSSSDQNIAIEPRTPQPVYPEHTHNFNEIVIVTSGYGKHILNGRLFDLYPGMMFYIKASDCHLYESVDDLHLTNILFRDPENFHFINGINQLIPNPDPIQSHYFFDKKSYENIQSIIKQLTPNQSNAIQESLFLQLLLIFNNNLYVNQGSGSYDNRVKQLLRWLQINFKEPINWAQLTEQFSLSLRSFHRHIKNEIGITPQKYLIKLRLANAYTQLIYSNKSITTIAQECGFNDSAYFSTCFKQEFTFSPQTLRNNPDKRYH</sequence>
<protein>
    <submittedName>
        <fullName evidence="8">Transcriptional activator RhaS</fullName>
    </submittedName>
</protein>
<evidence type="ECO:0000259" key="7">
    <source>
        <dbReference type="PROSITE" id="PS01124"/>
    </source>
</evidence>
<comment type="caution">
    <text evidence="8">The sequence shown here is derived from an EMBL/GenBank/DDBJ whole genome shotgun (WGS) entry which is preliminary data.</text>
</comment>
<evidence type="ECO:0000256" key="3">
    <source>
        <dbReference type="ARBA" id="ARBA00023015"/>
    </source>
</evidence>
<dbReference type="GO" id="GO:0003700">
    <property type="term" value="F:DNA-binding transcription factor activity"/>
    <property type="evidence" value="ECO:0007669"/>
    <property type="project" value="InterPro"/>
</dbReference>
<evidence type="ECO:0000256" key="4">
    <source>
        <dbReference type="ARBA" id="ARBA00023125"/>
    </source>
</evidence>
<reference evidence="8 9" key="1">
    <citation type="submission" date="2017-03" db="EMBL/GenBank/DDBJ databases">
        <title>Comparative genomics of honeybee gut symbionts reveal geographically distinct and subgroup specific antibiotic resistance.</title>
        <authorList>
            <person name="Ludvigsen J."/>
            <person name="Porcellato D."/>
            <person name="Labee-Lund T.M."/>
            <person name="Amdam G.V."/>
            <person name="Rudi K."/>
        </authorList>
    </citation>
    <scope>NUCLEOTIDE SEQUENCE [LARGE SCALE GENOMIC DNA]</scope>
    <source>
        <strain evidence="8 9">A-4-12</strain>
    </source>
</reference>
<evidence type="ECO:0000313" key="8">
    <source>
        <dbReference type="EMBL" id="OTQ50735.1"/>
    </source>
</evidence>
<keyword evidence="5" id="KW-0804">Transcription</keyword>
<dbReference type="Pfam" id="PF12833">
    <property type="entry name" value="HTH_18"/>
    <property type="match status" value="1"/>
</dbReference>
<dbReference type="InterPro" id="IPR037923">
    <property type="entry name" value="HTH-like"/>
</dbReference>
<dbReference type="Gene3D" id="1.10.10.60">
    <property type="entry name" value="Homeodomain-like"/>
    <property type="match status" value="1"/>
</dbReference>
<dbReference type="InterPro" id="IPR018060">
    <property type="entry name" value="HTH_AraC"/>
</dbReference>
<proteinExistence type="predicted"/>
<name>A0A242NWW0_9GAMM</name>
<keyword evidence="2" id="KW-0677">Repeat</keyword>
<dbReference type="InterPro" id="IPR003313">
    <property type="entry name" value="AraC-bd"/>
</dbReference>
<dbReference type="AlphaFoldDB" id="A0A242NWW0"/>
<dbReference type="Proteomes" id="UP000194968">
    <property type="component" value="Unassembled WGS sequence"/>
</dbReference>
<keyword evidence="1" id="KW-0963">Cytoplasm</keyword>
<evidence type="ECO:0000313" key="9">
    <source>
        <dbReference type="Proteomes" id="UP000194968"/>
    </source>
</evidence>
<dbReference type="SUPFAM" id="SSF51215">
    <property type="entry name" value="Regulatory protein AraC"/>
    <property type="match status" value="1"/>
</dbReference>
<dbReference type="PANTHER" id="PTHR43280">
    <property type="entry name" value="ARAC-FAMILY TRANSCRIPTIONAL REGULATOR"/>
    <property type="match status" value="1"/>
</dbReference>
<evidence type="ECO:0000256" key="2">
    <source>
        <dbReference type="ARBA" id="ARBA00022737"/>
    </source>
</evidence>
<evidence type="ECO:0000256" key="6">
    <source>
        <dbReference type="ARBA" id="ARBA00023308"/>
    </source>
</evidence>
<dbReference type="GO" id="GO:0043565">
    <property type="term" value="F:sequence-specific DNA binding"/>
    <property type="evidence" value="ECO:0007669"/>
    <property type="project" value="InterPro"/>
</dbReference>
<dbReference type="InterPro" id="IPR009057">
    <property type="entry name" value="Homeodomain-like_sf"/>
</dbReference>
<dbReference type="SUPFAM" id="SSF46689">
    <property type="entry name" value="Homeodomain-like"/>
    <property type="match status" value="2"/>
</dbReference>
<dbReference type="CDD" id="cd06977">
    <property type="entry name" value="cupin_RhaR_RhaS-like_N"/>
    <property type="match status" value="1"/>
</dbReference>